<evidence type="ECO:0000256" key="10">
    <source>
        <dbReference type="ARBA" id="ARBA00031145"/>
    </source>
</evidence>
<dbReference type="GO" id="GO:0006747">
    <property type="term" value="P:FAD biosynthetic process"/>
    <property type="evidence" value="ECO:0007669"/>
    <property type="project" value="TreeGrafter"/>
</dbReference>
<keyword evidence="7" id="KW-0547">Nucleotide-binding</keyword>
<dbReference type="Pfam" id="PF01507">
    <property type="entry name" value="PAPS_reduct"/>
    <property type="match status" value="1"/>
</dbReference>
<reference evidence="14" key="1">
    <citation type="journal article" date="2013" name="PLoS ONE">
        <title>Biosynthesis of vitamins and cofactors in bacterium-harbouring trypanosomatids depends on the symbiotic association as revealed by genomic analyses.</title>
        <authorList>
            <person name="Klein C.C."/>
            <person name="Alves J.M."/>
            <person name="Serrano M.G."/>
            <person name="Buck G.A."/>
            <person name="Vasconcelos A.T."/>
            <person name="Sagot M.F."/>
            <person name="Teixeira M.M."/>
            <person name="Camargo E.P."/>
            <person name="Motta M.C."/>
        </authorList>
    </citation>
    <scope>NUCLEOTIDE SEQUENCE</scope>
    <source>
        <strain evidence="14">TCC001E</strain>
    </source>
</reference>
<keyword evidence="6 14" id="KW-0548">Nucleotidyltransferase</keyword>
<evidence type="ECO:0000256" key="4">
    <source>
        <dbReference type="ARBA" id="ARBA00022643"/>
    </source>
</evidence>
<evidence type="ECO:0000256" key="5">
    <source>
        <dbReference type="ARBA" id="ARBA00022679"/>
    </source>
</evidence>
<dbReference type="InterPro" id="IPR014729">
    <property type="entry name" value="Rossmann-like_a/b/a_fold"/>
</dbReference>
<dbReference type="AlphaFoldDB" id="T1YTE8"/>
<dbReference type="InterPro" id="IPR002500">
    <property type="entry name" value="PAPS_reduct_dom"/>
</dbReference>
<dbReference type="PANTHER" id="PTHR23293">
    <property type="entry name" value="FAD SYNTHETASE-RELATED FMN ADENYLYLTRANSFERASE"/>
    <property type="match status" value="1"/>
</dbReference>
<evidence type="ECO:0000256" key="6">
    <source>
        <dbReference type="ARBA" id="ARBA00022695"/>
    </source>
</evidence>
<dbReference type="PANTHER" id="PTHR23293:SF9">
    <property type="entry name" value="FAD SYNTHASE"/>
    <property type="match status" value="1"/>
</dbReference>
<evidence type="ECO:0000256" key="8">
    <source>
        <dbReference type="ARBA" id="ARBA00022827"/>
    </source>
</evidence>
<protein>
    <recommendedName>
        <fullName evidence="2">FAD synthase</fullName>
        <ecNumber evidence="2">2.7.7.2</ecNumber>
    </recommendedName>
    <alternativeName>
        <fullName evidence="10">FAD pyrophosphorylase</fullName>
    </alternativeName>
    <alternativeName>
        <fullName evidence="11">FMN adenylyltransferase</fullName>
    </alternativeName>
</protein>
<keyword evidence="3" id="KW-0285">Flavoprotein</keyword>
<comment type="pathway">
    <text evidence="1">Cofactor biosynthesis; FAD biosynthesis; FAD from FMN: step 1/1.</text>
</comment>
<comment type="catalytic activity">
    <reaction evidence="12">
        <text>FMN + ATP + H(+) = FAD + diphosphate</text>
        <dbReference type="Rhea" id="RHEA:17237"/>
        <dbReference type="ChEBI" id="CHEBI:15378"/>
        <dbReference type="ChEBI" id="CHEBI:30616"/>
        <dbReference type="ChEBI" id="CHEBI:33019"/>
        <dbReference type="ChEBI" id="CHEBI:57692"/>
        <dbReference type="ChEBI" id="CHEBI:58210"/>
        <dbReference type="EC" id="2.7.7.2"/>
    </reaction>
</comment>
<feature type="domain" description="Phosphoadenosine phosphosulphate reductase" evidence="13">
    <location>
        <begin position="134"/>
        <end position="218"/>
    </location>
</feature>
<dbReference type="GO" id="GO:0005524">
    <property type="term" value="F:ATP binding"/>
    <property type="evidence" value="ECO:0007669"/>
    <property type="project" value="UniProtKB-KW"/>
</dbReference>
<dbReference type="GO" id="GO:0003919">
    <property type="term" value="F:FMN adenylyltransferase activity"/>
    <property type="evidence" value="ECO:0007669"/>
    <property type="project" value="UniProtKB-EC"/>
</dbReference>
<evidence type="ECO:0000259" key="13">
    <source>
        <dbReference type="Pfam" id="PF01507"/>
    </source>
</evidence>
<name>T1YTE8_HERMU</name>
<keyword evidence="8" id="KW-0274">FAD</keyword>
<evidence type="ECO:0000256" key="2">
    <source>
        <dbReference type="ARBA" id="ARBA00012393"/>
    </source>
</evidence>
<dbReference type="Gene3D" id="3.40.50.620">
    <property type="entry name" value="HUPs"/>
    <property type="match status" value="1"/>
</dbReference>
<evidence type="ECO:0000313" key="14">
    <source>
        <dbReference type="EMBL" id="AGU68182.1"/>
    </source>
</evidence>
<evidence type="ECO:0000256" key="3">
    <source>
        <dbReference type="ARBA" id="ARBA00022630"/>
    </source>
</evidence>
<organism evidence="14">
    <name type="scientific">Herpetomonas muscarum</name>
    <dbReference type="NCBI Taxonomy" id="5718"/>
    <lineage>
        <taxon>Eukaryota</taxon>
        <taxon>Discoba</taxon>
        <taxon>Euglenozoa</taxon>
        <taxon>Kinetoplastea</taxon>
        <taxon>Metakinetoplastina</taxon>
        <taxon>Trypanosomatida</taxon>
        <taxon>Trypanosomatidae</taxon>
        <taxon>Herpetomonas</taxon>
    </lineage>
</organism>
<sequence>MADTPSLTNSEARAYAEDELTSIATKLSSTLTEDVANRAPLERAALVVAQTAEAFPPESIAITFNGGKDAVVILELLIRQMGEAWVRRCCILVLVEKGSEFVELAQFRQSYFATRLPGAVLHEVPSPDGMREGLWRAWEEFHFAAAFMGTRKDDPSGKYQETPWKMTTAGWAPMVRVCPILSWTFKDVWDYIKSNRIPYCCLYENGYTSLGDSSVTSPNTLLRKEDGSYHPAWMLESHHLERAGRAEQSPLP</sequence>
<keyword evidence="5 14" id="KW-0808">Transferase</keyword>
<accession>T1YTE8</accession>
<evidence type="ECO:0000256" key="9">
    <source>
        <dbReference type="ARBA" id="ARBA00022840"/>
    </source>
</evidence>
<evidence type="ECO:0000256" key="7">
    <source>
        <dbReference type="ARBA" id="ARBA00022741"/>
    </source>
</evidence>
<proteinExistence type="predicted"/>
<evidence type="ECO:0000256" key="1">
    <source>
        <dbReference type="ARBA" id="ARBA00004726"/>
    </source>
</evidence>
<dbReference type="EMBL" id="KF160216">
    <property type="protein sequence ID" value="AGU68182.1"/>
    <property type="molecule type" value="Genomic_DNA"/>
</dbReference>
<evidence type="ECO:0000256" key="11">
    <source>
        <dbReference type="ARBA" id="ARBA00031871"/>
    </source>
</evidence>
<evidence type="ECO:0000256" key="12">
    <source>
        <dbReference type="ARBA" id="ARBA00049494"/>
    </source>
</evidence>
<keyword evidence="4" id="KW-0288">FMN</keyword>
<dbReference type="EC" id="2.7.7.2" evidence="2"/>
<keyword evidence="9" id="KW-0067">ATP-binding</keyword>
<dbReference type="SUPFAM" id="SSF52402">
    <property type="entry name" value="Adenine nucleotide alpha hydrolases-like"/>
    <property type="match status" value="1"/>
</dbReference>